<dbReference type="EMBL" id="BAAAUW010000050">
    <property type="protein sequence ID" value="GAA3279097.1"/>
    <property type="molecule type" value="Genomic_DNA"/>
</dbReference>
<sequence length="65" mass="7004">MTGAAGPLPRRTGGGYVSRGWRTGRPVRARDGRADRFLMVSGIFYGGVLRRHGCARNVSTGRLSV</sequence>
<organism evidence="2 3">
    <name type="scientific">Streptomyces labedae</name>
    <dbReference type="NCBI Taxonomy" id="285569"/>
    <lineage>
        <taxon>Bacteria</taxon>
        <taxon>Bacillati</taxon>
        <taxon>Actinomycetota</taxon>
        <taxon>Actinomycetes</taxon>
        <taxon>Kitasatosporales</taxon>
        <taxon>Streptomycetaceae</taxon>
        <taxon>Streptomyces</taxon>
    </lineage>
</organism>
<name>A0ABP6R8Q8_9ACTN</name>
<evidence type="ECO:0000313" key="3">
    <source>
        <dbReference type="Proteomes" id="UP001500728"/>
    </source>
</evidence>
<comment type="caution">
    <text evidence="2">The sequence shown here is derived from an EMBL/GenBank/DDBJ whole genome shotgun (WGS) entry which is preliminary data.</text>
</comment>
<evidence type="ECO:0000313" key="2">
    <source>
        <dbReference type="EMBL" id="GAA3279097.1"/>
    </source>
</evidence>
<proteinExistence type="predicted"/>
<keyword evidence="3" id="KW-1185">Reference proteome</keyword>
<dbReference type="Proteomes" id="UP001500728">
    <property type="component" value="Unassembled WGS sequence"/>
</dbReference>
<gene>
    <name evidence="2" type="ORF">GCM10010469_63560</name>
</gene>
<feature type="region of interest" description="Disordered" evidence="1">
    <location>
        <begin position="1"/>
        <end position="23"/>
    </location>
</feature>
<protein>
    <submittedName>
        <fullName evidence="2">Uncharacterized protein</fullName>
    </submittedName>
</protein>
<reference evidence="3" key="1">
    <citation type="journal article" date="2019" name="Int. J. Syst. Evol. Microbiol.">
        <title>The Global Catalogue of Microorganisms (GCM) 10K type strain sequencing project: providing services to taxonomists for standard genome sequencing and annotation.</title>
        <authorList>
            <consortium name="The Broad Institute Genomics Platform"/>
            <consortium name="The Broad Institute Genome Sequencing Center for Infectious Disease"/>
            <person name="Wu L."/>
            <person name="Ma J."/>
        </authorList>
    </citation>
    <scope>NUCLEOTIDE SEQUENCE [LARGE SCALE GENOMIC DNA]</scope>
    <source>
        <strain evidence="3">JCM 9381</strain>
    </source>
</reference>
<evidence type="ECO:0000256" key="1">
    <source>
        <dbReference type="SAM" id="MobiDB-lite"/>
    </source>
</evidence>
<accession>A0ABP6R8Q8</accession>